<sequence length="90" mass="10021">MPRFYFNVHDGKSGLDVVGTELPDIPTARIEAVRLAGEILRDEAPHIVLDNDWRLEVTNHRGLVLFQMAVLLIESPVLSQGSRDLVDDAS</sequence>
<feature type="domain" description="DUF6894" evidence="1">
    <location>
        <begin position="3"/>
        <end position="69"/>
    </location>
</feature>
<protein>
    <recommendedName>
        <fullName evidence="1">DUF6894 domain-containing protein</fullName>
    </recommendedName>
</protein>
<evidence type="ECO:0000259" key="1">
    <source>
        <dbReference type="Pfam" id="PF21834"/>
    </source>
</evidence>
<keyword evidence="3" id="KW-1185">Reference proteome</keyword>
<name>A0ABV2NN28_9HYPH</name>
<dbReference type="RefSeq" id="WP_209650622.1">
    <property type="nucleotide sequence ID" value="NZ_JBEPNV010000001.1"/>
</dbReference>
<proteinExistence type="predicted"/>
<dbReference type="Proteomes" id="UP001549119">
    <property type="component" value="Unassembled WGS sequence"/>
</dbReference>
<comment type="caution">
    <text evidence="2">The sequence shown here is derived from an EMBL/GenBank/DDBJ whole genome shotgun (WGS) entry which is preliminary data.</text>
</comment>
<accession>A0ABV2NN28</accession>
<dbReference type="EMBL" id="JBEPNW010000002">
    <property type="protein sequence ID" value="MET3867912.1"/>
    <property type="molecule type" value="Genomic_DNA"/>
</dbReference>
<dbReference type="Pfam" id="PF21834">
    <property type="entry name" value="DUF6894"/>
    <property type="match status" value="1"/>
</dbReference>
<reference evidence="2 3" key="1">
    <citation type="submission" date="2024-06" db="EMBL/GenBank/DDBJ databases">
        <title>Genomics of switchgrass bacterial isolates.</title>
        <authorList>
            <person name="Shade A."/>
        </authorList>
    </citation>
    <scope>NUCLEOTIDE SEQUENCE [LARGE SCALE GENOMIC DNA]</scope>
    <source>
        <strain evidence="2 3">PvP084</strain>
    </source>
</reference>
<gene>
    <name evidence="2" type="ORF">ABIC20_005221</name>
</gene>
<dbReference type="InterPro" id="IPR054189">
    <property type="entry name" value="DUF6894"/>
</dbReference>
<organism evidence="2 3">
    <name type="scientific">Methylobacterium radiotolerans</name>
    <dbReference type="NCBI Taxonomy" id="31998"/>
    <lineage>
        <taxon>Bacteria</taxon>
        <taxon>Pseudomonadati</taxon>
        <taxon>Pseudomonadota</taxon>
        <taxon>Alphaproteobacteria</taxon>
        <taxon>Hyphomicrobiales</taxon>
        <taxon>Methylobacteriaceae</taxon>
        <taxon>Methylobacterium</taxon>
    </lineage>
</organism>
<evidence type="ECO:0000313" key="2">
    <source>
        <dbReference type="EMBL" id="MET3867912.1"/>
    </source>
</evidence>
<evidence type="ECO:0000313" key="3">
    <source>
        <dbReference type="Proteomes" id="UP001549119"/>
    </source>
</evidence>